<dbReference type="CDD" id="cd12829">
    <property type="entry name" value="Alr1p-like"/>
    <property type="match status" value="1"/>
</dbReference>
<comment type="subcellular location">
    <subcellularLocation>
        <location evidence="1">Membrane</location>
        <topology evidence="1">Multi-pass membrane protein</topology>
    </subcellularLocation>
</comment>
<dbReference type="FunFam" id="1.20.58.340:FF:000027">
    <property type="entry name" value="CorA family metal ion transporter (Eurofung)"/>
    <property type="match status" value="1"/>
</dbReference>
<dbReference type="GO" id="GO:0015095">
    <property type="term" value="F:magnesium ion transmembrane transporter activity"/>
    <property type="evidence" value="ECO:0007669"/>
    <property type="project" value="InterPro"/>
</dbReference>
<accession>A0A1C1CQ78</accession>
<dbReference type="VEuPathDB" id="FungiDB:CLCR_06814"/>
<feature type="transmembrane region" description="Helical" evidence="7">
    <location>
        <begin position="635"/>
        <end position="656"/>
    </location>
</feature>
<dbReference type="Gene3D" id="3.30.460.20">
    <property type="entry name" value="CorA soluble domain-like"/>
    <property type="match status" value="1"/>
</dbReference>
<evidence type="ECO:0000256" key="6">
    <source>
        <dbReference type="SAM" id="MobiDB-lite"/>
    </source>
</evidence>
<dbReference type="PANTHER" id="PTHR21535:SF55">
    <property type="entry name" value="MAGNESIUM TRANSPORTER ALR1-RELATED"/>
    <property type="match status" value="1"/>
</dbReference>
<feature type="region of interest" description="Disordered" evidence="6">
    <location>
        <begin position="1"/>
        <end position="30"/>
    </location>
</feature>
<evidence type="ECO:0000313" key="9">
    <source>
        <dbReference type="Proteomes" id="UP000094526"/>
    </source>
</evidence>
<feature type="compositionally biased region" description="Polar residues" evidence="6">
    <location>
        <begin position="160"/>
        <end position="191"/>
    </location>
</feature>
<keyword evidence="3 7" id="KW-0812">Transmembrane</keyword>
<dbReference type="InterPro" id="IPR002523">
    <property type="entry name" value="MgTranspt_CorA/ZnTranspt_ZntB"/>
</dbReference>
<keyword evidence="4 7" id="KW-1133">Transmembrane helix</keyword>
<reference evidence="9" key="1">
    <citation type="submission" date="2015-07" db="EMBL/GenBank/DDBJ databases">
        <authorList>
            <person name="Teixeira M.M."/>
            <person name="Souza R.C."/>
            <person name="Almeida L.G."/>
            <person name="Vicente V.A."/>
            <person name="de Hoog S."/>
            <person name="Bocca A.L."/>
            <person name="de Almeida S.R."/>
            <person name="Vasconcelos A.T."/>
            <person name="Felipe M.S."/>
        </authorList>
    </citation>
    <scope>NUCLEOTIDE SEQUENCE [LARGE SCALE GENOMIC DNA]</scope>
    <source>
        <strain evidence="9">KSF</strain>
    </source>
</reference>
<dbReference type="SUPFAM" id="SSF144083">
    <property type="entry name" value="Magnesium transport protein CorA, transmembrane region"/>
    <property type="match status" value="1"/>
</dbReference>
<gene>
    <name evidence="8" type="ORF">CLCR_06814</name>
</gene>
<dbReference type="EMBL" id="LGRB01000010">
    <property type="protein sequence ID" value="OCT50642.1"/>
    <property type="molecule type" value="Genomic_DNA"/>
</dbReference>
<dbReference type="SUPFAM" id="SSF143865">
    <property type="entry name" value="CorA soluble domain-like"/>
    <property type="match status" value="1"/>
</dbReference>
<dbReference type="STRING" id="86049.A0A1C1CQ78"/>
<protein>
    <submittedName>
        <fullName evidence="8">CorA family metal ion transporter</fullName>
    </submittedName>
</protein>
<dbReference type="InterPro" id="IPR045861">
    <property type="entry name" value="CorA_cytoplasmic_dom"/>
</dbReference>
<dbReference type="GO" id="GO:0005886">
    <property type="term" value="C:plasma membrane"/>
    <property type="evidence" value="ECO:0007669"/>
    <property type="project" value="TreeGrafter"/>
</dbReference>
<dbReference type="Pfam" id="PF01544">
    <property type="entry name" value="CorA"/>
    <property type="match status" value="1"/>
</dbReference>
<dbReference type="Gene3D" id="1.20.58.340">
    <property type="entry name" value="Magnesium transport protein CorA, transmembrane region"/>
    <property type="match status" value="2"/>
</dbReference>
<evidence type="ECO:0000256" key="5">
    <source>
        <dbReference type="ARBA" id="ARBA00023136"/>
    </source>
</evidence>
<comment type="similarity">
    <text evidence="2">Belongs to the CorA metal ion transporter (MIT) (TC 1.A.35) family.</text>
</comment>
<dbReference type="OrthoDB" id="29879at2759"/>
<dbReference type="PANTHER" id="PTHR21535">
    <property type="entry name" value="MAGNESIUM AND COBALT TRANSPORT PROTEIN/MITOCHONDRIAL IMPORT INNER MEMBRANE TRANSLOCASE SUBUNIT TIM8"/>
    <property type="match status" value="1"/>
</dbReference>
<dbReference type="Proteomes" id="UP000094526">
    <property type="component" value="Unassembled WGS sequence"/>
</dbReference>
<keyword evidence="9" id="KW-1185">Reference proteome</keyword>
<evidence type="ECO:0000256" key="2">
    <source>
        <dbReference type="ARBA" id="ARBA00009765"/>
    </source>
</evidence>
<comment type="caution">
    <text evidence="8">The sequence shown here is derived from an EMBL/GenBank/DDBJ whole genome shotgun (WGS) entry which is preliminary data.</text>
</comment>
<feature type="region of interest" description="Disordered" evidence="6">
    <location>
        <begin position="90"/>
        <end position="191"/>
    </location>
</feature>
<dbReference type="GO" id="GO:0010961">
    <property type="term" value="P:intracellular magnesium ion homeostasis"/>
    <property type="evidence" value="ECO:0007669"/>
    <property type="project" value="TreeGrafter"/>
</dbReference>
<evidence type="ECO:0000256" key="1">
    <source>
        <dbReference type="ARBA" id="ARBA00004141"/>
    </source>
</evidence>
<dbReference type="AlphaFoldDB" id="A0A1C1CQ78"/>
<organism evidence="8 9">
    <name type="scientific">Cladophialophora carrionii</name>
    <dbReference type="NCBI Taxonomy" id="86049"/>
    <lineage>
        <taxon>Eukaryota</taxon>
        <taxon>Fungi</taxon>
        <taxon>Dikarya</taxon>
        <taxon>Ascomycota</taxon>
        <taxon>Pezizomycotina</taxon>
        <taxon>Eurotiomycetes</taxon>
        <taxon>Chaetothyriomycetidae</taxon>
        <taxon>Chaetothyriales</taxon>
        <taxon>Herpotrichiellaceae</taxon>
        <taxon>Cladophialophora</taxon>
    </lineage>
</organism>
<proteinExistence type="inferred from homology"/>
<dbReference type="VEuPathDB" id="FungiDB:G647_05371"/>
<sequence length="662" mass="74424">MSSSGSLPEERMDSRYSTPAPELDDHRNSLGVQPAHVTLNVPAVELQVPTPRPSEIGERDLLSVDDALLNTRDQESNPITRDFEHAIDDEYKSDGEHDPFPTGARRPSFRTRRYTNNREARTTPRLAARHDRSRDSSSSRSTSPANSVEAFAEPRRRQRANTAESHSSSVLDQFRNRTYSGGTNQRRPTLSNISIPAAALTHRTDRDVDEDDLFPTDEEPGKTYKIDFEELEEFVVLSAQGKIPDDQITEVSTESRTFGDLRKQHSGSQEPPNAALNGESFFEKPVAQHNSNHDPPSSSEEKIALKPGHLPAKRNDRFFLFSSELTRGRRASKLGDFVADGTTFRDLFDVGPDGGVWWLDVLNPTKAELAVLCKAFKIHRLTQEDIETQEAREKVELFSQYYFVCFRSFNMDRSHEDFLDAIHVYIVVCADGVLSFSYTPNPHAKNVRKRIAKLGDFLSVGPDYICYALIDDIVDSFAPIIREAENESESIEDQVFIAREDDFLALLRQIGECRKCVLNLMRLLGGKADVIKGFAKRCNDQYQMTPRGDIGLYLGDIQDHVVTMMSNLGHVEKMLSRSHANYLAQLNVDNILKGNRTNKNLAKITVLATILVPLNLITGLFGMNVNVPGKDTEGLYWFFGILGGIGLFVMMSLLLARRLRAI</sequence>
<evidence type="ECO:0000256" key="3">
    <source>
        <dbReference type="ARBA" id="ARBA00022692"/>
    </source>
</evidence>
<feature type="compositionally biased region" description="Basic and acidic residues" evidence="6">
    <location>
        <begin position="116"/>
        <end position="137"/>
    </location>
</feature>
<feature type="region of interest" description="Disordered" evidence="6">
    <location>
        <begin position="251"/>
        <end position="277"/>
    </location>
</feature>
<feature type="compositionally biased region" description="Basic and acidic residues" evidence="6">
    <location>
        <begin position="90"/>
        <end position="99"/>
    </location>
</feature>
<evidence type="ECO:0000256" key="7">
    <source>
        <dbReference type="SAM" id="Phobius"/>
    </source>
</evidence>
<keyword evidence="5 7" id="KW-0472">Membrane</keyword>
<dbReference type="InterPro" id="IPR045863">
    <property type="entry name" value="CorA_TM1_TM2"/>
</dbReference>
<feature type="transmembrane region" description="Helical" evidence="7">
    <location>
        <begin position="601"/>
        <end position="623"/>
    </location>
</feature>
<name>A0A1C1CQ78_9EURO</name>
<dbReference type="InterPro" id="IPR044089">
    <property type="entry name" value="Alr1-like"/>
</dbReference>
<evidence type="ECO:0000256" key="4">
    <source>
        <dbReference type="ARBA" id="ARBA00022989"/>
    </source>
</evidence>
<evidence type="ECO:0000313" key="8">
    <source>
        <dbReference type="EMBL" id="OCT50642.1"/>
    </source>
</evidence>
<dbReference type="eggNOG" id="ENOG502QPTQ">
    <property type="taxonomic scope" value="Eukaryota"/>
</dbReference>
<dbReference type="FunFam" id="1.20.58.340:FF:000008">
    <property type="entry name" value="CorA family metal ion transporter"/>
    <property type="match status" value="1"/>
</dbReference>